<dbReference type="EMBL" id="PKMF04000026">
    <property type="protein sequence ID" value="KAK7857550.1"/>
    <property type="molecule type" value="Genomic_DNA"/>
</dbReference>
<gene>
    <name evidence="1" type="ORF">CFP56_017051</name>
</gene>
<comment type="caution">
    <text evidence="1">The sequence shown here is derived from an EMBL/GenBank/DDBJ whole genome shotgun (WGS) entry which is preliminary data.</text>
</comment>
<dbReference type="AlphaFoldDB" id="A0AAW0M122"/>
<keyword evidence="1" id="KW-0436">Ligase</keyword>
<proteinExistence type="predicted"/>
<reference evidence="1" key="3">
    <citation type="submission" date="2023-07" db="EMBL/GenBank/DDBJ databases">
        <title>An improved reference 1 genome and first organelle genomes of Quercus suber.</title>
        <authorList>
            <consortium name="Genosuber Consortium"/>
            <person name="Usie A."/>
            <person name="Serra O."/>
            <person name="Barros P."/>
        </authorList>
    </citation>
    <scope>NUCLEOTIDE SEQUENCE</scope>
    <source>
        <strain evidence="1">HL8</strain>
        <tissue evidence="1">Leaves</tissue>
    </source>
</reference>
<reference evidence="1" key="2">
    <citation type="journal article" date="2018" name="Sci. Data">
        <title>The draft genome sequence of cork oak.</title>
        <authorList>
            <person name="Ramos A.M."/>
            <person name="Usie A."/>
            <person name="Barbosa P."/>
            <person name="Barros P.M."/>
            <person name="Capote T."/>
            <person name="Chaves I."/>
            <person name="Simoes F."/>
            <person name="Abreu I."/>
            <person name="Carrasquinho I."/>
            <person name="Faro C."/>
            <person name="Guimaraes J.B."/>
            <person name="Mendonca D."/>
            <person name="Nobrega F."/>
            <person name="Rodrigues L."/>
            <person name="Saibo N.J.M."/>
            <person name="Varela M.C."/>
            <person name="Egas C."/>
            <person name="Matos J."/>
            <person name="Miguel C.M."/>
            <person name="Oliveira M.M."/>
            <person name="Ricardo C.P."/>
            <person name="Goncalves S."/>
        </authorList>
    </citation>
    <scope>NUCLEOTIDE SEQUENCE [LARGE SCALE GENOMIC DNA]</scope>
    <source>
        <strain evidence="1">HL8</strain>
    </source>
</reference>
<reference evidence="1" key="1">
    <citation type="submission" date="2017-12" db="EMBL/GenBank/DDBJ databases">
        <authorList>
            <person name="Barbosa P."/>
            <person name="Usie A."/>
            <person name="Ramos A.M."/>
        </authorList>
    </citation>
    <scope>NUCLEOTIDE SEQUENCE</scope>
    <source>
        <strain evidence="1">HL8</strain>
        <tissue evidence="1">Leaves</tissue>
    </source>
</reference>
<protein>
    <submittedName>
        <fullName evidence="1">Succinate--coa ligase [adp-forming] subunit alpha-1</fullName>
    </submittedName>
</protein>
<name>A0AAW0M122_QUESU</name>
<evidence type="ECO:0000313" key="1">
    <source>
        <dbReference type="EMBL" id="KAK7857550.1"/>
    </source>
</evidence>
<accession>A0AAW0M122</accession>
<organism evidence="1">
    <name type="scientific">Quercus suber</name>
    <name type="common">Cork oak</name>
    <dbReference type="NCBI Taxonomy" id="58331"/>
    <lineage>
        <taxon>Eukaryota</taxon>
        <taxon>Viridiplantae</taxon>
        <taxon>Streptophyta</taxon>
        <taxon>Embryophyta</taxon>
        <taxon>Tracheophyta</taxon>
        <taxon>Spermatophyta</taxon>
        <taxon>Magnoliopsida</taxon>
        <taxon>eudicotyledons</taxon>
        <taxon>Gunneridae</taxon>
        <taxon>Pentapetalae</taxon>
        <taxon>rosids</taxon>
        <taxon>fabids</taxon>
        <taxon>Fagales</taxon>
        <taxon>Fagaceae</taxon>
        <taxon>Quercus</taxon>
    </lineage>
</organism>
<sequence>MGRQAFAKLIGSISRASFSSWTQTQQPIAVAAHPPPVVFVDKNTHIICQGIKGKNDTFHTEQAIKLSALKL</sequence>
<dbReference type="GO" id="GO:0016874">
    <property type="term" value="F:ligase activity"/>
    <property type="evidence" value="ECO:0007669"/>
    <property type="project" value="UniProtKB-KW"/>
</dbReference>
<dbReference type="Gene3D" id="3.40.50.720">
    <property type="entry name" value="NAD(P)-binding Rossmann-like Domain"/>
    <property type="match status" value="1"/>
</dbReference>